<reference evidence="1" key="1">
    <citation type="submission" date="2021-06" db="EMBL/GenBank/DDBJ databases">
        <authorList>
            <person name="Kallberg Y."/>
            <person name="Tangrot J."/>
            <person name="Rosling A."/>
        </authorList>
    </citation>
    <scope>NUCLEOTIDE SEQUENCE</scope>
    <source>
        <strain evidence="1">28 12/20/2015</strain>
    </source>
</reference>
<comment type="caution">
    <text evidence="1">The sequence shown here is derived from an EMBL/GenBank/DDBJ whole genome shotgun (WGS) entry which is preliminary data.</text>
</comment>
<organism evidence="1 2">
    <name type="scientific">Cetraspora pellucida</name>
    <dbReference type="NCBI Taxonomy" id="1433469"/>
    <lineage>
        <taxon>Eukaryota</taxon>
        <taxon>Fungi</taxon>
        <taxon>Fungi incertae sedis</taxon>
        <taxon>Mucoromycota</taxon>
        <taxon>Glomeromycotina</taxon>
        <taxon>Glomeromycetes</taxon>
        <taxon>Diversisporales</taxon>
        <taxon>Gigasporaceae</taxon>
        <taxon>Cetraspora</taxon>
    </lineage>
</organism>
<protein>
    <submittedName>
        <fullName evidence="1">14405_t:CDS:1</fullName>
    </submittedName>
</protein>
<evidence type="ECO:0000313" key="2">
    <source>
        <dbReference type="Proteomes" id="UP000789366"/>
    </source>
</evidence>
<evidence type="ECO:0000313" key="1">
    <source>
        <dbReference type="EMBL" id="CAG8547626.1"/>
    </source>
</evidence>
<dbReference type="EMBL" id="CAJVPW010004933">
    <property type="protein sequence ID" value="CAG8547626.1"/>
    <property type="molecule type" value="Genomic_DNA"/>
</dbReference>
<proteinExistence type="predicted"/>
<sequence length="52" mass="6201">MWLAPCKNNKAYYSLKDFDNVEFLKELKRRSDNGNIEIVWSEEKDEITTFGN</sequence>
<name>A0ACA9LS32_9GLOM</name>
<keyword evidence="2" id="KW-1185">Reference proteome</keyword>
<accession>A0ACA9LS32</accession>
<gene>
    <name evidence="1" type="ORF">SPELUC_LOCUS5073</name>
</gene>
<dbReference type="Proteomes" id="UP000789366">
    <property type="component" value="Unassembled WGS sequence"/>
</dbReference>